<dbReference type="AlphaFoldDB" id="A0A9P5TWR2"/>
<comment type="caution">
    <text evidence="2">The sequence shown here is derived from an EMBL/GenBank/DDBJ whole genome shotgun (WGS) entry which is preliminary data.</text>
</comment>
<proteinExistence type="predicted"/>
<protein>
    <submittedName>
        <fullName evidence="2">Uncharacterized protein</fullName>
    </submittedName>
</protein>
<evidence type="ECO:0000256" key="1">
    <source>
        <dbReference type="SAM" id="MobiDB-lite"/>
    </source>
</evidence>
<evidence type="ECO:0000313" key="2">
    <source>
        <dbReference type="EMBL" id="KAF9026082.1"/>
    </source>
</evidence>
<accession>A0A9P5TWR2</accession>
<gene>
    <name evidence="2" type="ORF">BDP27DRAFT_1437622</name>
</gene>
<reference evidence="2" key="1">
    <citation type="submission" date="2020-11" db="EMBL/GenBank/DDBJ databases">
        <authorList>
            <consortium name="DOE Joint Genome Institute"/>
            <person name="Ahrendt S."/>
            <person name="Riley R."/>
            <person name="Andreopoulos W."/>
            <person name="Labutti K."/>
            <person name="Pangilinan J."/>
            <person name="Ruiz-Duenas F.J."/>
            <person name="Barrasa J.M."/>
            <person name="Sanchez-Garcia M."/>
            <person name="Camarero S."/>
            <person name="Miyauchi S."/>
            <person name="Serrano A."/>
            <person name="Linde D."/>
            <person name="Babiker R."/>
            <person name="Drula E."/>
            <person name="Ayuso-Fernandez I."/>
            <person name="Pacheco R."/>
            <person name="Padilla G."/>
            <person name="Ferreira P."/>
            <person name="Barriuso J."/>
            <person name="Kellner H."/>
            <person name="Castanera R."/>
            <person name="Alfaro M."/>
            <person name="Ramirez L."/>
            <person name="Pisabarro A.G."/>
            <person name="Kuo A."/>
            <person name="Tritt A."/>
            <person name="Lipzen A."/>
            <person name="He G."/>
            <person name="Yan M."/>
            <person name="Ng V."/>
            <person name="Cullen D."/>
            <person name="Martin F."/>
            <person name="Rosso M.-N."/>
            <person name="Henrissat B."/>
            <person name="Hibbett D."/>
            <person name="Martinez A.T."/>
            <person name="Grigoriev I.V."/>
        </authorList>
    </citation>
    <scope>NUCLEOTIDE SEQUENCE</scope>
    <source>
        <strain evidence="2">AH 40177</strain>
    </source>
</reference>
<feature type="compositionally biased region" description="Low complexity" evidence="1">
    <location>
        <begin position="167"/>
        <end position="180"/>
    </location>
</feature>
<evidence type="ECO:0000313" key="3">
    <source>
        <dbReference type="Proteomes" id="UP000772434"/>
    </source>
</evidence>
<dbReference type="EMBL" id="JADNRY010000830">
    <property type="protein sequence ID" value="KAF9026082.1"/>
    <property type="molecule type" value="Genomic_DNA"/>
</dbReference>
<dbReference type="Proteomes" id="UP000772434">
    <property type="component" value="Unassembled WGS sequence"/>
</dbReference>
<feature type="region of interest" description="Disordered" evidence="1">
    <location>
        <begin position="167"/>
        <end position="229"/>
    </location>
</feature>
<keyword evidence="3" id="KW-1185">Reference proteome</keyword>
<sequence>MRYRWDITKSLNGGPITKPNRLCSSIIENMRLLSDDADDLRLWLHGDAITERNRVIQELDNKIAAEAVREEIQKEEMVCAEETALKVKVVADQKKKRLEDLRLQSAATSDIAFDGTTLMDSDVTTLMDSDVTTLMDSDVTTLMDSDSTSLTSSFSEVHTIEAVQSATSSTSTLLNNGESSSPKKRKPTDVVSRDVKGKGLGGVKRPKQGADSTITVNTTVQSVEMEVGE</sequence>
<name>A0A9P5TWR2_9AGAR</name>
<organism evidence="2 3">
    <name type="scientific">Rhodocollybia butyracea</name>
    <dbReference type="NCBI Taxonomy" id="206335"/>
    <lineage>
        <taxon>Eukaryota</taxon>
        <taxon>Fungi</taxon>
        <taxon>Dikarya</taxon>
        <taxon>Basidiomycota</taxon>
        <taxon>Agaricomycotina</taxon>
        <taxon>Agaricomycetes</taxon>
        <taxon>Agaricomycetidae</taxon>
        <taxon>Agaricales</taxon>
        <taxon>Marasmiineae</taxon>
        <taxon>Omphalotaceae</taxon>
        <taxon>Rhodocollybia</taxon>
    </lineage>
</organism>
<feature type="compositionally biased region" description="Polar residues" evidence="1">
    <location>
        <begin position="210"/>
        <end position="222"/>
    </location>
</feature>
<feature type="compositionally biased region" description="Basic and acidic residues" evidence="1">
    <location>
        <begin position="187"/>
        <end position="197"/>
    </location>
</feature>